<evidence type="ECO:0000313" key="1">
    <source>
        <dbReference type="EMBL" id="GAA4443342.1"/>
    </source>
</evidence>
<dbReference type="CDD" id="cd00161">
    <property type="entry name" value="beta-trefoil_Ricin-like"/>
    <property type="match status" value="2"/>
</dbReference>
<dbReference type="InterPro" id="IPR013783">
    <property type="entry name" value="Ig-like_fold"/>
</dbReference>
<dbReference type="Gene3D" id="2.60.40.10">
    <property type="entry name" value="Immunoglobulins"/>
    <property type="match status" value="1"/>
</dbReference>
<proteinExistence type="predicted"/>
<evidence type="ECO:0008006" key="3">
    <source>
        <dbReference type="Google" id="ProtNLM"/>
    </source>
</evidence>
<gene>
    <name evidence="1" type="ORF">GCM10023091_31750</name>
</gene>
<dbReference type="InterPro" id="IPR035992">
    <property type="entry name" value="Ricin_B-like_lectins"/>
</dbReference>
<reference evidence="2" key="1">
    <citation type="journal article" date="2019" name="Int. J. Syst. Evol. Microbiol.">
        <title>The Global Catalogue of Microorganisms (GCM) 10K type strain sequencing project: providing services to taxonomists for standard genome sequencing and annotation.</title>
        <authorList>
            <consortium name="The Broad Institute Genomics Platform"/>
            <consortium name="The Broad Institute Genome Sequencing Center for Infectious Disease"/>
            <person name="Wu L."/>
            <person name="Ma J."/>
        </authorList>
    </citation>
    <scope>NUCLEOTIDE SEQUENCE [LARGE SCALE GENOMIC DNA]</scope>
    <source>
        <strain evidence="2">JCM 31920</strain>
    </source>
</reference>
<sequence>MDNKIKVVSDYGSVFDFLTVQRGTFDFPTIEANSDGIKINTSNAQDHRFAMDLARSNMPGKLVMNELEFSGNDNAVINQIKECFNYGADLVAFFKLAEYLQAHSVSELQTIANDFINGSNGNVPVITPTQNATFTLSSMVDNGGCNTTDRDLTASDCDAYQNWRSAHNIANGPVQLTMINDITASLCATPCSQTINITSTTTNPSAGSNFTLTASCSGGDCSGITYTWSGNSINGTGTSKTITAPNTAGNYTYTVTASKNGCTNKVANITIGVPPPTPTGCYALRLKINNKYLTRQNSVLKVQNLSGGQPSQSQIWKIEEVGSYVKVSTTDGSNLSLGVLNAGQADYDEVVLQSYTGGDHQQWGKLLVNDGETGERFGFQRKNAQFIISSRRNWGDGIADANTDIQLAPISELNTHGASKWFLESKTCPSDPCTQTINISSTTTNPSAGSNFTLSASCSGGDCSGITYTWSGNGISGTGTSKTITAPNTAGNYTYTVTASKNGCTNKVANITIGVPPPTPTGCYALRLKINNKYLTRQNSVLKVQNLSGGQPSQSQIWKLEEVGSYVKVSTTDGSNLSLGVLNGGQADYDEVVLQSYTGGDHQQWSKLLVNDGETGERFGFQRKNAQFIISSRRNWGDGIADANTDIQLAPISELNTHGASKWFLESKTCPSDPCTQTINVTSTTTNPSAGSNFTLTASCSGGDCSGITYTWSGNGISGTGTSKTITAPNTAGNYTYTVTASKSGCTNKVVNYPVGVVNNNTVNCSSLSGDLNGMNCNGGIEGWIYDSSQPNLTLTVDLYEGTNLLVGNVSAGTFRQDLLNNGIGNGYHAFGFPVPTSLKNGQPHTLDVKVTGCPNYTLSNSPMTITCSPNARTRTEIDLDKTVDSVDDIVVSPNPNSGEFVVTYSVRKGKAVTLSVVDMQGTQLFTKRIVAEGRHKDKIALPSHTSGVFLVQLYDGYIWTRKKIVVAK</sequence>
<dbReference type="Proteomes" id="UP001501508">
    <property type="component" value="Unassembled WGS sequence"/>
</dbReference>
<dbReference type="InterPro" id="IPR026444">
    <property type="entry name" value="Secre_tail"/>
</dbReference>
<dbReference type="EMBL" id="BAABEY010000029">
    <property type="protein sequence ID" value="GAA4443342.1"/>
    <property type="molecule type" value="Genomic_DNA"/>
</dbReference>
<protein>
    <recommendedName>
        <fullName evidence="3">Secreted protein (Por secretion system target)</fullName>
    </recommendedName>
</protein>
<accession>A0ABP8M6F3</accession>
<organism evidence="1 2">
    <name type="scientific">Ravibacter arvi</name>
    <dbReference type="NCBI Taxonomy" id="2051041"/>
    <lineage>
        <taxon>Bacteria</taxon>
        <taxon>Pseudomonadati</taxon>
        <taxon>Bacteroidota</taxon>
        <taxon>Cytophagia</taxon>
        <taxon>Cytophagales</taxon>
        <taxon>Spirosomataceae</taxon>
        <taxon>Ravibacter</taxon>
    </lineage>
</organism>
<dbReference type="PROSITE" id="PS50231">
    <property type="entry name" value="RICIN_B_LECTIN"/>
    <property type="match status" value="2"/>
</dbReference>
<keyword evidence="2" id="KW-1185">Reference proteome</keyword>
<dbReference type="NCBIfam" id="TIGR04183">
    <property type="entry name" value="Por_Secre_tail"/>
    <property type="match status" value="1"/>
</dbReference>
<evidence type="ECO:0000313" key="2">
    <source>
        <dbReference type="Proteomes" id="UP001501508"/>
    </source>
</evidence>
<dbReference type="Gene3D" id="2.80.10.50">
    <property type="match status" value="2"/>
</dbReference>
<name>A0ABP8M6F3_9BACT</name>
<comment type="caution">
    <text evidence="1">The sequence shown here is derived from an EMBL/GenBank/DDBJ whole genome shotgun (WGS) entry which is preliminary data.</text>
</comment>
<dbReference type="SUPFAM" id="SSF50370">
    <property type="entry name" value="Ricin B-like lectins"/>
    <property type="match status" value="2"/>
</dbReference>